<dbReference type="Gene3D" id="3.40.30.10">
    <property type="entry name" value="Glutaredoxin"/>
    <property type="match status" value="3"/>
</dbReference>
<dbReference type="PANTHER" id="PTHR46497:SF1">
    <property type="entry name" value="THIOREDOXIN DOMAIN-CONTAINING PROTEIN 11"/>
    <property type="match status" value="1"/>
</dbReference>
<evidence type="ECO:0000313" key="2">
    <source>
        <dbReference type="EMBL" id="CRK94444.1"/>
    </source>
</evidence>
<keyword evidence="3" id="KW-1185">Reference proteome</keyword>
<dbReference type="CDD" id="cd02981">
    <property type="entry name" value="PDI_b_family"/>
    <property type="match status" value="1"/>
</dbReference>
<organism evidence="2 3">
    <name type="scientific">Clunio marinus</name>
    <dbReference type="NCBI Taxonomy" id="568069"/>
    <lineage>
        <taxon>Eukaryota</taxon>
        <taxon>Metazoa</taxon>
        <taxon>Ecdysozoa</taxon>
        <taxon>Arthropoda</taxon>
        <taxon>Hexapoda</taxon>
        <taxon>Insecta</taxon>
        <taxon>Pterygota</taxon>
        <taxon>Neoptera</taxon>
        <taxon>Endopterygota</taxon>
        <taxon>Diptera</taxon>
        <taxon>Nematocera</taxon>
        <taxon>Chironomoidea</taxon>
        <taxon>Chironomidae</taxon>
        <taxon>Clunio</taxon>
    </lineage>
</organism>
<evidence type="ECO:0000259" key="1">
    <source>
        <dbReference type="Pfam" id="PF00085"/>
    </source>
</evidence>
<dbReference type="OrthoDB" id="1910803at2759"/>
<dbReference type="InterPro" id="IPR013766">
    <property type="entry name" value="Thioredoxin_domain"/>
</dbReference>
<dbReference type="AlphaFoldDB" id="A0A1J1I4D4"/>
<dbReference type="InterPro" id="IPR052792">
    <property type="entry name" value="Thioredoxin_dom-contain_11"/>
</dbReference>
<proteinExistence type="predicted"/>
<dbReference type="PANTHER" id="PTHR46497">
    <property type="entry name" value="THIOREDOXIN DOMAIN-CONTAINING PROTEIN 11"/>
    <property type="match status" value="1"/>
</dbReference>
<feature type="domain" description="Thioredoxin" evidence="1">
    <location>
        <begin position="670"/>
        <end position="754"/>
    </location>
</feature>
<reference evidence="2 3" key="1">
    <citation type="submission" date="2015-04" db="EMBL/GenBank/DDBJ databases">
        <authorList>
            <person name="Syromyatnikov M.Y."/>
            <person name="Popov V.N."/>
        </authorList>
    </citation>
    <scope>NUCLEOTIDE SEQUENCE [LARGE SCALE GENOMIC DNA]</scope>
</reference>
<evidence type="ECO:0000313" key="3">
    <source>
        <dbReference type="Proteomes" id="UP000183832"/>
    </source>
</evidence>
<dbReference type="Pfam" id="PF00085">
    <property type="entry name" value="Thioredoxin"/>
    <property type="match status" value="1"/>
</dbReference>
<dbReference type="EMBL" id="CVRI01000038">
    <property type="protein sequence ID" value="CRK94444.1"/>
    <property type="molecule type" value="Genomic_DNA"/>
</dbReference>
<dbReference type="Proteomes" id="UP000183832">
    <property type="component" value="Unassembled WGS sequence"/>
</dbReference>
<accession>A0A1J1I4D4</accession>
<dbReference type="SUPFAM" id="SSF52833">
    <property type="entry name" value="Thioredoxin-like"/>
    <property type="match status" value="2"/>
</dbReference>
<gene>
    <name evidence="2" type="ORF">CLUMA_CG007951</name>
</gene>
<dbReference type="InterPro" id="IPR036249">
    <property type="entry name" value="Thioredoxin-like_sf"/>
</dbReference>
<name>A0A1J1I4D4_9DIPT</name>
<sequence>MFVTNSSQSSSVDSSLDQLIDNNNDDEEQLVNLNSSDSSNSNNQNNRLNMLISYGKELLCILAFILTTFASVQNNSPKISRAVAPVPFFSKGSFVEDYYTGQLSATQTKVSLSELSFVLYYAPWCSESQHSRQSYEHVAKLFYQEAYFTAINCWQPGSECRNQYTKIHSWPILMAYQRNGFGVQYQKNLWTEGALTKFITSLLNPVQRLTTPDELLELMATKDAVVVAFLNLQDHPRNYKSFHRAAYKFLEKDAFNEIGYAVVTGESSYNFGVEELPSIRAYMWNETLEYNGNNSWTSKEINKWVFEHIQQVSFQLSPPGTKSSSLSPYLRQGPLLILFTPRNFYTEMSDPYVMLQQIGMEYYNCDEDNWINEMTRDYLFERRKENRDNYKKLIEGCQRFSHHNFHPEENNKKCDASISVSLANVLNSSKNFEARFKNVPNFCEINKLMKDKSCGCVKEFHCEKQSLKYSLKDVHITGDDKVKKTFETSMLSHDGDDRSPDSIIQYNFRRKCEILRLAKRKSDILFIDDVDPAPLELVSGLACKYNKTFTLISMDSLSFHTFAERIGIDILEIENKTAAIIMDHENESTFMLDEPVNLNSLSRFIYTYHRGGLKRFLRTNSVQYKHTHFFDINEFLNVKKKEQMEDRDIVGKKKCEMDVGKRKVHHAVIREINSEDFEEAVSRSNHTSVVLFYSANCAFCSMMSHSLLTVSRIIEEIPNIDFLRIDGDKNDLAWHFTMSEYPTLIIFPAGDKSESRRFPVRMSINTSNVLGFLLANLNRSQRLLGLVMACNYKRHNSTYDCITTIQEEITDSISFCLREWRKNPLKRTAILRIIKQLKEIYLNLFLIRSSCDFLKIEVEVKSLMEKWKKIM</sequence>
<dbReference type="STRING" id="568069.A0A1J1I4D4"/>
<protein>
    <submittedName>
        <fullName evidence="2">CLUMA_CG007951, isoform A</fullName>
    </submittedName>
</protein>